<dbReference type="PANTHER" id="PTHR21174:SF0">
    <property type="entry name" value="HD PHOSPHOHYDROLASE FAMILY PROTEIN-RELATED"/>
    <property type="match status" value="1"/>
</dbReference>
<name>A0A428YZK5_KIBAR</name>
<dbReference type="SUPFAM" id="SSF109604">
    <property type="entry name" value="HD-domain/PDEase-like"/>
    <property type="match status" value="1"/>
</dbReference>
<dbReference type="InterPro" id="IPR009218">
    <property type="entry name" value="HD_phosphohydro"/>
</dbReference>
<accession>A0A428YZK5</accession>
<dbReference type="OrthoDB" id="9808993at2"/>
<reference evidence="1 2" key="1">
    <citation type="submission" date="2018-05" db="EMBL/GenBank/DDBJ databases">
        <title>Evolution of GPA BGCs.</title>
        <authorList>
            <person name="Waglechner N."/>
            <person name="Wright G.D."/>
        </authorList>
    </citation>
    <scope>NUCLEOTIDE SEQUENCE [LARGE SCALE GENOMIC DNA]</scope>
    <source>
        <strain evidence="1 2">A82846</strain>
    </source>
</reference>
<gene>
    <name evidence="1" type="ORF">DMH04_36190</name>
</gene>
<evidence type="ECO:0000313" key="2">
    <source>
        <dbReference type="Proteomes" id="UP000287547"/>
    </source>
</evidence>
<dbReference type="PIRSF" id="PIRSF035170">
    <property type="entry name" value="HD_phosphohydro"/>
    <property type="match status" value="1"/>
</dbReference>
<proteinExistence type="predicted"/>
<evidence type="ECO:0008006" key="3">
    <source>
        <dbReference type="Google" id="ProtNLM"/>
    </source>
</evidence>
<dbReference type="Gene3D" id="1.10.3210.10">
    <property type="entry name" value="Hypothetical protein af1432"/>
    <property type="match status" value="1"/>
</dbReference>
<dbReference type="RefSeq" id="WP_037252157.1">
    <property type="nucleotide sequence ID" value="NZ_QHKI01000043.1"/>
</dbReference>
<comment type="caution">
    <text evidence="1">The sequence shown here is derived from an EMBL/GenBank/DDBJ whole genome shotgun (WGS) entry which is preliminary data.</text>
</comment>
<sequence>MEDQWNRAVRVLGGVPTDAAADLTQRYGEPHRAYHNAFHVAAVLREAWEIADVSAEDWALLTLAICAHDVVYDARPGDDERASAAWAREKLTEAGLAERHVAKVSELVLATLGHQSDDPLAHILLDADLSILGADPVVYDGYAVAVRAEYSAVPDDLWRQGRSKVLRGLLDRADLFHTPQAVARWDAPARENLRRELSTLRDNAPKL</sequence>
<dbReference type="EMBL" id="QHKI01000043">
    <property type="protein sequence ID" value="RSM76759.1"/>
    <property type="molecule type" value="Genomic_DNA"/>
</dbReference>
<organism evidence="1 2">
    <name type="scientific">Kibdelosporangium aridum</name>
    <dbReference type="NCBI Taxonomy" id="2030"/>
    <lineage>
        <taxon>Bacteria</taxon>
        <taxon>Bacillati</taxon>
        <taxon>Actinomycetota</taxon>
        <taxon>Actinomycetes</taxon>
        <taxon>Pseudonocardiales</taxon>
        <taxon>Pseudonocardiaceae</taxon>
        <taxon>Kibdelosporangium</taxon>
    </lineage>
</organism>
<evidence type="ECO:0000313" key="1">
    <source>
        <dbReference type="EMBL" id="RSM76759.1"/>
    </source>
</evidence>
<dbReference type="Proteomes" id="UP000287547">
    <property type="component" value="Unassembled WGS sequence"/>
</dbReference>
<dbReference type="PANTHER" id="PTHR21174">
    <property type="match status" value="1"/>
</dbReference>
<protein>
    <recommendedName>
        <fullName evidence="3">Metal-dependent phosphohydrolase</fullName>
    </recommendedName>
</protein>
<dbReference type="AlphaFoldDB" id="A0A428YZK5"/>